<dbReference type="InterPro" id="IPR029062">
    <property type="entry name" value="Class_I_gatase-like"/>
</dbReference>
<accession>A0AA96LGB4</accession>
<sequence>MKSALIVQGGWSGHQPKEVAELLAGVLREEQFEVEVSDTLDAFLDAEKLLRTDLIVPVWTMGQITKEQLTPLLEAVRNGTGIAGCHGGMGDSFRNETEYQFMVGGQWVAHPGGDGIRYTVRIKEPNDPLVQGMKDFEVVSEQYYMHVDPGIRVLAVTDFGDTEMPVAWTKTYGQGKVYYNSLGHQADIVAMPETLEMMRRGMVWAAK</sequence>
<organism evidence="2 3">
    <name type="scientific">Paenibacillus aurantius</name>
    <dbReference type="NCBI Taxonomy" id="2918900"/>
    <lineage>
        <taxon>Bacteria</taxon>
        <taxon>Bacillati</taxon>
        <taxon>Bacillota</taxon>
        <taxon>Bacilli</taxon>
        <taxon>Bacillales</taxon>
        <taxon>Paenibacillaceae</taxon>
        <taxon>Paenibacillus</taxon>
    </lineage>
</organism>
<dbReference type="PANTHER" id="PTHR40469:SF2">
    <property type="entry name" value="GALACTOSE-BINDING DOMAIN-LIKE SUPERFAMILY PROTEIN"/>
    <property type="match status" value="1"/>
</dbReference>
<protein>
    <submittedName>
        <fullName evidence="2">ThuA domain-containing protein</fullName>
    </submittedName>
</protein>
<evidence type="ECO:0000259" key="1">
    <source>
        <dbReference type="Pfam" id="PF06283"/>
    </source>
</evidence>
<dbReference type="PANTHER" id="PTHR40469">
    <property type="entry name" value="SECRETED GLYCOSYL HYDROLASE"/>
    <property type="match status" value="1"/>
</dbReference>
<dbReference type="RefSeq" id="WP_315606290.1">
    <property type="nucleotide sequence ID" value="NZ_CP130318.1"/>
</dbReference>
<gene>
    <name evidence="2" type="ORF">MJA45_05630</name>
</gene>
<feature type="domain" description="ThuA-like" evidence="1">
    <location>
        <begin position="4"/>
        <end position="205"/>
    </location>
</feature>
<reference evidence="2 3" key="1">
    <citation type="submission" date="2022-02" db="EMBL/GenBank/DDBJ databases">
        <title>Paenibacillus sp. MBLB1776 Whole Genome Shotgun Sequencing.</title>
        <authorList>
            <person name="Hwang C.Y."/>
            <person name="Cho E.-S."/>
            <person name="Seo M.-J."/>
        </authorList>
    </citation>
    <scope>NUCLEOTIDE SEQUENCE [LARGE SCALE GENOMIC DNA]</scope>
    <source>
        <strain evidence="2 3">MBLB1776</strain>
    </source>
</reference>
<dbReference type="Pfam" id="PF06283">
    <property type="entry name" value="ThuA"/>
    <property type="match status" value="1"/>
</dbReference>
<keyword evidence="3" id="KW-1185">Reference proteome</keyword>
<dbReference type="Proteomes" id="UP001305702">
    <property type="component" value="Chromosome"/>
</dbReference>
<dbReference type="SUPFAM" id="SSF52317">
    <property type="entry name" value="Class I glutamine amidotransferase-like"/>
    <property type="match status" value="1"/>
</dbReference>
<proteinExistence type="predicted"/>
<dbReference type="KEGG" id="paun:MJA45_05630"/>
<name>A0AA96LGB4_9BACL</name>
<evidence type="ECO:0000313" key="3">
    <source>
        <dbReference type="Proteomes" id="UP001305702"/>
    </source>
</evidence>
<dbReference type="EMBL" id="CP130318">
    <property type="protein sequence ID" value="WNQ12513.1"/>
    <property type="molecule type" value="Genomic_DNA"/>
</dbReference>
<dbReference type="InterPro" id="IPR029010">
    <property type="entry name" value="ThuA-like"/>
</dbReference>
<dbReference type="Gene3D" id="3.40.50.880">
    <property type="match status" value="1"/>
</dbReference>
<dbReference type="AlphaFoldDB" id="A0AA96LGB4"/>
<evidence type="ECO:0000313" key="2">
    <source>
        <dbReference type="EMBL" id="WNQ12513.1"/>
    </source>
</evidence>